<dbReference type="InterPro" id="IPR050838">
    <property type="entry name" value="Ketopantoate_reductase"/>
</dbReference>
<evidence type="ECO:0000259" key="6">
    <source>
        <dbReference type="Pfam" id="PF02558"/>
    </source>
</evidence>
<feature type="domain" description="Ketopantoate reductase N-terminal" evidence="6">
    <location>
        <begin position="10"/>
        <end position="183"/>
    </location>
</feature>
<dbReference type="PANTHER" id="PTHR43765">
    <property type="entry name" value="2-DEHYDROPANTOATE 2-REDUCTASE-RELATED"/>
    <property type="match status" value="1"/>
</dbReference>
<protein>
    <recommendedName>
        <fullName evidence="2">2-dehydropantoate 2-reductase</fullName>
        <ecNumber evidence="2">1.1.1.169</ecNumber>
    </recommendedName>
    <alternativeName>
        <fullName evidence="5">Ketopantoate reductase</fullName>
    </alternativeName>
</protein>
<dbReference type="EMBL" id="VCAU01000050">
    <property type="protein sequence ID" value="KAF9888197.1"/>
    <property type="molecule type" value="Genomic_DNA"/>
</dbReference>
<comment type="similarity">
    <text evidence="1">Belongs to the ketopantoate reductase family.</text>
</comment>
<organism evidence="8 9">
    <name type="scientific">Aspergillus nanangensis</name>
    <dbReference type="NCBI Taxonomy" id="2582783"/>
    <lineage>
        <taxon>Eukaryota</taxon>
        <taxon>Fungi</taxon>
        <taxon>Dikarya</taxon>
        <taxon>Ascomycota</taxon>
        <taxon>Pezizomycotina</taxon>
        <taxon>Eurotiomycetes</taxon>
        <taxon>Eurotiomycetidae</taxon>
        <taxon>Eurotiales</taxon>
        <taxon>Aspergillaceae</taxon>
        <taxon>Aspergillus</taxon>
        <taxon>Aspergillus subgen. Circumdati</taxon>
    </lineage>
</organism>
<dbReference type="Pfam" id="PF08546">
    <property type="entry name" value="ApbA_C"/>
    <property type="match status" value="1"/>
</dbReference>
<keyword evidence="3" id="KW-0521">NADP</keyword>
<evidence type="ECO:0000256" key="1">
    <source>
        <dbReference type="ARBA" id="ARBA00007870"/>
    </source>
</evidence>
<dbReference type="Gene3D" id="1.10.1040.10">
    <property type="entry name" value="N-(1-d-carboxylethyl)-l-norvaline Dehydrogenase, domain 2"/>
    <property type="match status" value="1"/>
</dbReference>
<name>A0AAD4CMA7_ASPNN</name>
<dbReference type="SUPFAM" id="SSF51735">
    <property type="entry name" value="NAD(P)-binding Rossmann-fold domains"/>
    <property type="match status" value="1"/>
</dbReference>
<dbReference type="PANTHER" id="PTHR43765:SF2">
    <property type="entry name" value="2-DEHYDROPANTOATE 2-REDUCTASE"/>
    <property type="match status" value="1"/>
</dbReference>
<evidence type="ECO:0000313" key="8">
    <source>
        <dbReference type="EMBL" id="KAF9888197.1"/>
    </source>
</evidence>
<evidence type="ECO:0000313" key="9">
    <source>
        <dbReference type="Proteomes" id="UP001194746"/>
    </source>
</evidence>
<dbReference type="InterPro" id="IPR008927">
    <property type="entry name" value="6-PGluconate_DH-like_C_sf"/>
</dbReference>
<evidence type="ECO:0000256" key="5">
    <source>
        <dbReference type="ARBA" id="ARBA00032024"/>
    </source>
</evidence>
<dbReference type="GO" id="GO:0008677">
    <property type="term" value="F:2-dehydropantoate 2-reductase activity"/>
    <property type="evidence" value="ECO:0007669"/>
    <property type="project" value="UniProtKB-EC"/>
</dbReference>
<dbReference type="InterPro" id="IPR036291">
    <property type="entry name" value="NAD(P)-bd_dom_sf"/>
</dbReference>
<dbReference type="GO" id="GO:0005739">
    <property type="term" value="C:mitochondrion"/>
    <property type="evidence" value="ECO:0007669"/>
    <property type="project" value="TreeGrafter"/>
</dbReference>
<dbReference type="AlphaFoldDB" id="A0AAD4CMA7"/>
<dbReference type="EC" id="1.1.1.169" evidence="2"/>
<dbReference type="Pfam" id="PF02558">
    <property type="entry name" value="ApbA"/>
    <property type="match status" value="1"/>
</dbReference>
<proteinExistence type="inferred from homology"/>
<sequence>MSPIKDQPRVHILGLGSIGTFTAHSVSELRLKPAVTLLLHRDSLVDAYRESGNQIALETREGDVVRSSGYALEVQREGRWYQHPAPLRVPTESPTIIQHLIVSVKSTQTVAALQPLKHRLSAESTILFLQNGCGMIDDINSSIFPDLQTRPNYIVGVVSHGVTLNQPFHVTHTGFAAMSLGLVPRSTATSAFPSSLVSDSSISSKYLLDCLPLSPRLNATSYSYPGVLQIQLEKLAVNAFCNPLCALNDAKNAFLFTIPDTRRKLLTEISKVILNLPELQNVPGVRERFAIDRLEMTVNEILTRTAETTCSMVWDLRAGRETEVKYISGYWVKRGKEVGVPTPVNESLMQKVMERGCRLK</sequence>
<dbReference type="InterPro" id="IPR003710">
    <property type="entry name" value="ApbA"/>
</dbReference>
<dbReference type="Gene3D" id="3.40.50.720">
    <property type="entry name" value="NAD(P)-binding Rossmann-like Domain"/>
    <property type="match status" value="1"/>
</dbReference>
<dbReference type="GO" id="GO:0015940">
    <property type="term" value="P:pantothenate biosynthetic process"/>
    <property type="evidence" value="ECO:0007669"/>
    <property type="project" value="InterPro"/>
</dbReference>
<evidence type="ECO:0000259" key="7">
    <source>
        <dbReference type="Pfam" id="PF08546"/>
    </source>
</evidence>
<dbReference type="SUPFAM" id="SSF48179">
    <property type="entry name" value="6-phosphogluconate dehydrogenase C-terminal domain-like"/>
    <property type="match status" value="1"/>
</dbReference>
<accession>A0AAD4CMA7</accession>
<dbReference type="InterPro" id="IPR013332">
    <property type="entry name" value="KPR_N"/>
</dbReference>
<dbReference type="NCBIfam" id="TIGR00745">
    <property type="entry name" value="apbA_panE"/>
    <property type="match status" value="1"/>
</dbReference>
<keyword evidence="9" id="KW-1185">Reference proteome</keyword>
<feature type="domain" description="Ketopantoate reductase C-terminal" evidence="7">
    <location>
        <begin position="228"/>
        <end position="353"/>
    </location>
</feature>
<evidence type="ECO:0000256" key="3">
    <source>
        <dbReference type="ARBA" id="ARBA00022857"/>
    </source>
</evidence>
<keyword evidence="4" id="KW-0560">Oxidoreductase</keyword>
<dbReference type="InterPro" id="IPR013328">
    <property type="entry name" value="6PGD_dom2"/>
</dbReference>
<comment type="caution">
    <text evidence="8">The sequence shown here is derived from an EMBL/GenBank/DDBJ whole genome shotgun (WGS) entry which is preliminary data.</text>
</comment>
<gene>
    <name evidence="8" type="ORF">FE257_009192</name>
</gene>
<dbReference type="GO" id="GO:0050661">
    <property type="term" value="F:NADP binding"/>
    <property type="evidence" value="ECO:0007669"/>
    <property type="project" value="TreeGrafter"/>
</dbReference>
<evidence type="ECO:0000256" key="4">
    <source>
        <dbReference type="ARBA" id="ARBA00023002"/>
    </source>
</evidence>
<evidence type="ECO:0000256" key="2">
    <source>
        <dbReference type="ARBA" id="ARBA00013014"/>
    </source>
</evidence>
<dbReference type="Proteomes" id="UP001194746">
    <property type="component" value="Unassembled WGS sequence"/>
</dbReference>
<dbReference type="InterPro" id="IPR013752">
    <property type="entry name" value="KPA_reductase"/>
</dbReference>
<reference evidence="8" key="1">
    <citation type="journal article" date="2019" name="Beilstein J. Org. Chem.">
        <title>Nanangenines: drimane sesquiterpenoids as the dominant metabolite cohort of a novel Australian fungus, Aspergillus nanangensis.</title>
        <authorList>
            <person name="Lacey H.J."/>
            <person name="Gilchrist C.L.M."/>
            <person name="Crombie A."/>
            <person name="Kalaitzis J.A."/>
            <person name="Vuong D."/>
            <person name="Rutledge P.J."/>
            <person name="Turner P."/>
            <person name="Pitt J.I."/>
            <person name="Lacey E."/>
            <person name="Chooi Y.H."/>
            <person name="Piggott A.M."/>
        </authorList>
    </citation>
    <scope>NUCLEOTIDE SEQUENCE</scope>
    <source>
        <strain evidence="8">MST-FP2251</strain>
    </source>
</reference>
<reference evidence="8" key="2">
    <citation type="submission" date="2020-02" db="EMBL/GenBank/DDBJ databases">
        <authorList>
            <person name="Gilchrist C.L.M."/>
            <person name="Chooi Y.-H."/>
        </authorList>
    </citation>
    <scope>NUCLEOTIDE SEQUENCE</scope>
    <source>
        <strain evidence="8">MST-FP2251</strain>
    </source>
</reference>